<accession>A0AC35GJ19</accession>
<protein>
    <submittedName>
        <fullName evidence="2">Uncharacterized protein</fullName>
    </submittedName>
</protein>
<organism evidence="1 2">
    <name type="scientific">Panagrolaimus sp. PS1159</name>
    <dbReference type="NCBI Taxonomy" id="55785"/>
    <lineage>
        <taxon>Eukaryota</taxon>
        <taxon>Metazoa</taxon>
        <taxon>Ecdysozoa</taxon>
        <taxon>Nematoda</taxon>
        <taxon>Chromadorea</taxon>
        <taxon>Rhabditida</taxon>
        <taxon>Tylenchina</taxon>
        <taxon>Panagrolaimomorpha</taxon>
        <taxon>Panagrolaimoidea</taxon>
        <taxon>Panagrolaimidae</taxon>
        <taxon>Panagrolaimus</taxon>
    </lineage>
</organism>
<name>A0AC35GJ19_9BILA</name>
<dbReference type="Proteomes" id="UP000887580">
    <property type="component" value="Unplaced"/>
</dbReference>
<sequence>MIDFALKYSHGNRDIIEQAVKAYFIDLHHKKGGHDKDFKIDFKAKSSGSQAGVIASVTYAGGSTTFYVKTHWTGLATSYTPDIPPPDLKEIFIYEFLNNIDVCPEVHFVLPYAGTGNKAIYIATQSIPDFDDIYRFDKINPQGNTVPQILVQIHTLACLLRLSDLHKKNCGFVGNDLKIVDFTIGNDIVREKNIQCADPEGNVIATLENFFYHGKSGPALGTVASDNSEYENVYKQINQHDRRRFAKEALAKWNVLENVKDAAKSTNDFREKMKFAGVEFFAADFEEYQEEIKANYNILSNMLQY</sequence>
<proteinExistence type="predicted"/>
<evidence type="ECO:0000313" key="2">
    <source>
        <dbReference type="WBParaSite" id="PS1159_v2.g5532.t1"/>
    </source>
</evidence>
<dbReference type="WBParaSite" id="PS1159_v2.g5532.t1">
    <property type="protein sequence ID" value="PS1159_v2.g5532.t1"/>
    <property type="gene ID" value="PS1159_v2.g5532"/>
</dbReference>
<evidence type="ECO:0000313" key="1">
    <source>
        <dbReference type="Proteomes" id="UP000887580"/>
    </source>
</evidence>
<reference evidence="2" key="1">
    <citation type="submission" date="2022-11" db="UniProtKB">
        <authorList>
            <consortium name="WormBaseParasite"/>
        </authorList>
    </citation>
    <scope>IDENTIFICATION</scope>
</reference>